<reference evidence="6 7" key="2">
    <citation type="journal article" date="2010" name="J. Bacteriol.">
        <title>Complete genome sequence of Beijerinckia indica subsp. indica.</title>
        <authorList>
            <person name="Tamas I."/>
            <person name="Dedysh S.N."/>
            <person name="Liesack W."/>
            <person name="Stott M.B."/>
            <person name="Alam M."/>
            <person name="Murrell J.C."/>
            <person name="Dunfield P.F."/>
        </authorList>
    </citation>
    <scope>NUCLEOTIDE SEQUENCE [LARGE SCALE GENOMIC DNA]</scope>
    <source>
        <strain evidence="7">ATCC 9039 / DSM 1715 / NCIMB 8712</strain>
    </source>
</reference>
<feature type="domain" description="HTH tetR-type" evidence="5">
    <location>
        <begin position="6"/>
        <end position="66"/>
    </location>
</feature>
<evidence type="ECO:0000313" key="7">
    <source>
        <dbReference type="Proteomes" id="UP000001695"/>
    </source>
</evidence>
<evidence type="ECO:0000256" key="3">
    <source>
        <dbReference type="ARBA" id="ARBA00023163"/>
    </source>
</evidence>
<dbReference type="RefSeq" id="WP_012385320.1">
    <property type="nucleotide sequence ID" value="NC_010581.1"/>
</dbReference>
<accession>B2IHS4</accession>
<dbReference type="KEGG" id="bid:Bind_2355"/>
<dbReference type="PROSITE" id="PS01081">
    <property type="entry name" value="HTH_TETR_1"/>
    <property type="match status" value="1"/>
</dbReference>
<dbReference type="InterPro" id="IPR001647">
    <property type="entry name" value="HTH_TetR"/>
</dbReference>
<keyword evidence="2 4" id="KW-0238">DNA-binding</keyword>
<dbReference type="InterPro" id="IPR009057">
    <property type="entry name" value="Homeodomain-like_sf"/>
</dbReference>
<dbReference type="PROSITE" id="PS50977">
    <property type="entry name" value="HTH_TETR_2"/>
    <property type="match status" value="1"/>
</dbReference>
<evidence type="ECO:0000313" key="6">
    <source>
        <dbReference type="EMBL" id="ACB95967.1"/>
    </source>
</evidence>
<dbReference type="eggNOG" id="COG1309">
    <property type="taxonomic scope" value="Bacteria"/>
</dbReference>
<protein>
    <submittedName>
        <fullName evidence="6">Transcriptional regulator, TetR family</fullName>
    </submittedName>
</protein>
<evidence type="ECO:0000256" key="2">
    <source>
        <dbReference type="ARBA" id="ARBA00023125"/>
    </source>
</evidence>
<dbReference type="HOGENOM" id="CLU_069356_28_0_5"/>
<feature type="DNA-binding region" description="H-T-H motif" evidence="4">
    <location>
        <begin position="29"/>
        <end position="48"/>
    </location>
</feature>
<evidence type="ECO:0000256" key="4">
    <source>
        <dbReference type="PROSITE-ProRule" id="PRU00335"/>
    </source>
</evidence>
<dbReference type="PANTHER" id="PTHR47506">
    <property type="entry name" value="TRANSCRIPTIONAL REGULATORY PROTEIN"/>
    <property type="match status" value="1"/>
</dbReference>
<dbReference type="Pfam" id="PF16925">
    <property type="entry name" value="TetR_C_13"/>
    <property type="match status" value="1"/>
</dbReference>
<sequence length="201" mass="22408">MPRPRQHSDDEVLDKALDLFWSRGFAATSMRDLSSACSLSIAALYNRFHDKDGLFVAVLRHYADQGLAIRLARLAHCRPPEHAIALFFDELIDLSLGDEARRGCLLVNTALDGAALPETARVLVRERLGQIEAFFADKLYEARAEGTLSEAIEPATMAEMLLGTVLAIRVLARLDPDPFKLRRLARAALASLDPSRQWRLQ</sequence>
<proteinExistence type="predicted"/>
<evidence type="ECO:0000259" key="5">
    <source>
        <dbReference type="PROSITE" id="PS50977"/>
    </source>
</evidence>
<keyword evidence="3" id="KW-0804">Transcription</keyword>
<dbReference type="EMBL" id="CP001016">
    <property type="protein sequence ID" value="ACB95967.1"/>
    <property type="molecule type" value="Genomic_DNA"/>
</dbReference>
<dbReference type="Proteomes" id="UP000001695">
    <property type="component" value="Chromosome"/>
</dbReference>
<dbReference type="Pfam" id="PF00440">
    <property type="entry name" value="TetR_N"/>
    <property type="match status" value="1"/>
</dbReference>
<organism evidence="6 7">
    <name type="scientific">Beijerinckia indica subsp. indica (strain ATCC 9039 / DSM 1715 / NCIMB 8712)</name>
    <dbReference type="NCBI Taxonomy" id="395963"/>
    <lineage>
        <taxon>Bacteria</taxon>
        <taxon>Pseudomonadati</taxon>
        <taxon>Pseudomonadota</taxon>
        <taxon>Alphaproteobacteria</taxon>
        <taxon>Hyphomicrobiales</taxon>
        <taxon>Beijerinckiaceae</taxon>
        <taxon>Beijerinckia</taxon>
    </lineage>
</organism>
<gene>
    <name evidence="6" type="ordered locus">Bind_2355</name>
</gene>
<keyword evidence="7" id="KW-1185">Reference proteome</keyword>
<dbReference type="InterPro" id="IPR011075">
    <property type="entry name" value="TetR_C"/>
</dbReference>
<dbReference type="STRING" id="395963.Bind_2355"/>
<dbReference type="PANTHER" id="PTHR47506:SF1">
    <property type="entry name" value="HTH-TYPE TRANSCRIPTIONAL REGULATOR YJDC"/>
    <property type="match status" value="1"/>
</dbReference>
<dbReference type="SUPFAM" id="SSF48498">
    <property type="entry name" value="Tetracyclin repressor-like, C-terminal domain"/>
    <property type="match status" value="1"/>
</dbReference>
<dbReference type="AlphaFoldDB" id="B2IHS4"/>
<dbReference type="GO" id="GO:0003677">
    <property type="term" value="F:DNA binding"/>
    <property type="evidence" value="ECO:0007669"/>
    <property type="project" value="UniProtKB-UniRule"/>
</dbReference>
<dbReference type="InterPro" id="IPR023772">
    <property type="entry name" value="DNA-bd_HTH_TetR-type_CS"/>
</dbReference>
<reference evidence="7" key="1">
    <citation type="submission" date="2008-03" db="EMBL/GenBank/DDBJ databases">
        <title>Complete sequence of chromosome of Beijerinckia indica subsp. indica ATCC 9039.</title>
        <authorList>
            <consortium name="US DOE Joint Genome Institute"/>
            <person name="Copeland A."/>
            <person name="Lucas S."/>
            <person name="Lapidus A."/>
            <person name="Glavina del Rio T."/>
            <person name="Dalin E."/>
            <person name="Tice H."/>
            <person name="Bruce D."/>
            <person name="Goodwin L."/>
            <person name="Pitluck S."/>
            <person name="LaButti K."/>
            <person name="Schmutz J."/>
            <person name="Larimer F."/>
            <person name="Land M."/>
            <person name="Hauser L."/>
            <person name="Kyrpides N."/>
            <person name="Mikhailova N."/>
            <person name="Dunfield P.F."/>
            <person name="Dedysh S.N."/>
            <person name="Liesack W."/>
            <person name="Saw J.H."/>
            <person name="Alam M."/>
            <person name="Chen Y."/>
            <person name="Murrell J.C."/>
            <person name="Richardson P."/>
        </authorList>
    </citation>
    <scope>NUCLEOTIDE SEQUENCE [LARGE SCALE GENOMIC DNA]</scope>
    <source>
        <strain evidence="7">ATCC 9039 / DSM 1715 / NCIMB 8712</strain>
    </source>
</reference>
<dbReference type="Gene3D" id="1.10.10.60">
    <property type="entry name" value="Homeodomain-like"/>
    <property type="match status" value="1"/>
</dbReference>
<evidence type="ECO:0000256" key="1">
    <source>
        <dbReference type="ARBA" id="ARBA00023015"/>
    </source>
</evidence>
<name>B2IHS4_BEII9</name>
<dbReference type="OrthoDB" id="9795242at2"/>
<dbReference type="SUPFAM" id="SSF46689">
    <property type="entry name" value="Homeodomain-like"/>
    <property type="match status" value="1"/>
</dbReference>
<dbReference type="InterPro" id="IPR036271">
    <property type="entry name" value="Tet_transcr_reg_TetR-rel_C_sf"/>
</dbReference>
<dbReference type="Gene3D" id="1.10.357.10">
    <property type="entry name" value="Tetracycline Repressor, domain 2"/>
    <property type="match status" value="1"/>
</dbReference>
<keyword evidence="1" id="KW-0805">Transcription regulation</keyword>